<dbReference type="AlphaFoldDB" id="A0A4D8QC60"/>
<dbReference type="PROSITE" id="PS50928">
    <property type="entry name" value="ABC_TM1"/>
    <property type="match status" value="1"/>
</dbReference>
<evidence type="ECO:0000256" key="6">
    <source>
        <dbReference type="ARBA" id="ARBA00023136"/>
    </source>
</evidence>
<evidence type="ECO:0000259" key="8">
    <source>
        <dbReference type="PROSITE" id="PS50928"/>
    </source>
</evidence>
<comment type="similarity">
    <text evidence="7">Belongs to the binding-protein-dependent transport system permease family.</text>
</comment>
<dbReference type="Gene3D" id="1.10.3720.10">
    <property type="entry name" value="MetI-like"/>
    <property type="match status" value="1"/>
</dbReference>
<keyword evidence="3" id="KW-1003">Cell membrane</keyword>
<dbReference type="EMBL" id="CP032331">
    <property type="protein sequence ID" value="QCO03702.1"/>
    <property type="molecule type" value="Genomic_DNA"/>
</dbReference>
<dbReference type="CDD" id="cd06261">
    <property type="entry name" value="TM_PBP2"/>
    <property type="match status" value="1"/>
</dbReference>
<keyword evidence="4 7" id="KW-0812">Transmembrane</keyword>
<keyword evidence="6 7" id="KW-0472">Membrane</keyword>
<reference evidence="9 10" key="1">
    <citation type="submission" date="2018-09" db="EMBL/GenBank/DDBJ databases">
        <title>Whole genome based analysis of evolution and adaptive divergence in Indian and Brazilian strains of Azospirillum brasilense.</title>
        <authorList>
            <person name="Singh C."/>
            <person name="Tripathi A.K."/>
        </authorList>
    </citation>
    <scope>NUCLEOTIDE SEQUENCE [LARGE SCALE GENOMIC DNA]</scope>
    <source>
        <strain evidence="9 10">MTCC4036</strain>
        <plasmid evidence="9 10">p1</plasmid>
    </source>
</reference>
<dbReference type="PANTHER" id="PTHR43163">
    <property type="entry name" value="DIPEPTIDE TRANSPORT SYSTEM PERMEASE PROTEIN DPPB-RELATED"/>
    <property type="match status" value="1"/>
</dbReference>
<dbReference type="GO" id="GO:0005886">
    <property type="term" value="C:plasma membrane"/>
    <property type="evidence" value="ECO:0007669"/>
    <property type="project" value="UniProtKB-SubCell"/>
</dbReference>
<protein>
    <submittedName>
        <fullName evidence="9">ABC transporter permease</fullName>
    </submittedName>
</protein>
<gene>
    <name evidence="9" type="ORF">D3867_16915</name>
</gene>
<feature type="domain" description="ABC transmembrane type-1" evidence="8">
    <location>
        <begin position="120"/>
        <end position="335"/>
    </location>
</feature>
<feature type="transmembrane region" description="Helical" evidence="7">
    <location>
        <begin position="156"/>
        <end position="188"/>
    </location>
</feature>
<evidence type="ECO:0000256" key="5">
    <source>
        <dbReference type="ARBA" id="ARBA00022989"/>
    </source>
</evidence>
<proteinExistence type="inferred from homology"/>
<feature type="transmembrane region" description="Helical" evidence="7">
    <location>
        <begin position="312"/>
        <end position="331"/>
    </location>
</feature>
<evidence type="ECO:0000256" key="3">
    <source>
        <dbReference type="ARBA" id="ARBA00022475"/>
    </source>
</evidence>
<feature type="transmembrane region" description="Helical" evidence="7">
    <location>
        <begin position="267"/>
        <end position="292"/>
    </location>
</feature>
<evidence type="ECO:0000256" key="2">
    <source>
        <dbReference type="ARBA" id="ARBA00022448"/>
    </source>
</evidence>
<organism evidence="9 10">
    <name type="scientific">Azospirillum brasilense</name>
    <dbReference type="NCBI Taxonomy" id="192"/>
    <lineage>
        <taxon>Bacteria</taxon>
        <taxon>Pseudomonadati</taxon>
        <taxon>Pseudomonadota</taxon>
        <taxon>Alphaproteobacteria</taxon>
        <taxon>Rhodospirillales</taxon>
        <taxon>Azospirillaceae</taxon>
        <taxon>Azospirillum</taxon>
    </lineage>
</organism>
<feature type="transmembrane region" description="Helical" evidence="7">
    <location>
        <begin position="208"/>
        <end position="228"/>
    </location>
</feature>
<evidence type="ECO:0000256" key="7">
    <source>
        <dbReference type="RuleBase" id="RU363032"/>
    </source>
</evidence>
<comment type="subcellular location">
    <subcellularLocation>
        <location evidence="1 7">Cell membrane</location>
        <topology evidence="1 7">Multi-pass membrane protein</topology>
    </subcellularLocation>
</comment>
<dbReference type="InterPro" id="IPR000515">
    <property type="entry name" value="MetI-like"/>
</dbReference>
<accession>A0A4D8QC60</accession>
<feature type="transmembrane region" description="Helical" evidence="7">
    <location>
        <begin position="32"/>
        <end position="53"/>
    </location>
</feature>
<evidence type="ECO:0000313" key="10">
    <source>
        <dbReference type="Proteomes" id="UP000298596"/>
    </source>
</evidence>
<feature type="transmembrane region" description="Helical" evidence="7">
    <location>
        <begin position="124"/>
        <end position="144"/>
    </location>
</feature>
<name>A0A4D8QC60_AZOBR</name>
<evidence type="ECO:0000256" key="4">
    <source>
        <dbReference type="ARBA" id="ARBA00022692"/>
    </source>
</evidence>
<keyword evidence="9" id="KW-0614">Plasmid</keyword>
<keyword evidence="5 7" id="KW-1133">Transmembrane helix</keyword>
<evidence type="ECO:0000256" key="1">
    <source>
        <dbReference type="ARBA" id="ARBA00004651"/>
    </source>
</evidence>
<dbReference type="GO" id="GO:0055085">
    <property type="term" value="P:transmembrane transport"/>
    <property type="evidence" value="ECO:0007669"/>
    <property type="project" value="InterPro"/>
</dbReference>
<geneLocation type="plasmid" evidence="9">
    <name>p1</name>
</geneLocation>
<dbReference type="Pfam" id="PF00528">
    <property type="entry name" value="BPD_transp_1"/>
    <property type="match status" value="1"/>
</dbReference>
<dbReference type="PANTHER" id="PTHR43163:SF9">
    <property type="entry name" value="ABC TRANSPORTER PERMEASE PROTEIN"/>
    <property type="match status" value="1"/>
</dbReference>
<sequence length="346" mass="36900">MTPGSLDLAVTARAPARRSSGGLLLRIVARRLATSVPTLLIILIGLFLLLQLAPGDTVDALVAQIGGGDATMIEELRRFYGLDATVAVQLSRYLWRLVQFDLGFSAIYGKPVGLVIAERLPATLLLMVSAVSFAFAGGVALGILAARRVNRWPDTLISTLGLVFYATPSFWFGLMGIVLFAVVLGWLPPGGFEEIGAGHTGLVRALDIARHLLLPTLTLALIYLATYLRIMRASMLEVLTLDFVRTARAKGLTETAVLVRHVLRNALLPMVTLLGLQTGTMLGGSVVVESVFALPGLGRLAYEAVVQRDLNTLLGIVFVSALLVIAVNLLVDLLCARLDPRIAAGG</sequence>
<dbReference type="InterPro" id="IPR035906">
    <property type="entry name" value="MetI-like_sf"/>
</dbReference>
<evidence type="ECO:0000313" key="9">
    <source>
        <dbReference type="EMBL" id="QCO03702.1"/>
    </source>
</evidence>
<dbReference type="SUPFAM" id="SSF161098">
    <property type="entry name" value="MetI-like"/>
    <property type="match status" value="1"/>
</dbReference>
<keyword evidence="2 7" id="KW-0813">Transport</keyword>
<dbReference type="Proteomes" id="UP000298596">
    <property type="component" value="Plasmid p1"/>
</dbReference>